<dbReference type="InterPro" id="IPR041246">
    <property type="entry name" value="Bact_MG10"/>
</dbReference>
<sequence>MDKPVLELLSSSVLRTQEFRDDRYVAALPLKAKTRHHLFYLTRVVSTGKFSVPPTYVEDMYRPELNGVGAVPAAVVIP</sequence>
<gene>
    <name evidence="2" type="ORF">BWK73_45795</name>
</gene>
<dbReference type="InterPro" id="IPR051802">
    <property type="entry name" value="YfhM-like"/>
</dbReference>
<name>A0A1Y1QAN5_9GAMM</name>
<dbReference type="EMBL" id="MTEJ01000571">
    <property type="protein sequence ID" value="OQX01499.1"/>
    <property type="molecule type" value="Genomic_DNA"/>
</dbReference>
<dbReference type="Pfam" id="PF17973">
    <property type="entry name" value="bMG10"/>
    <property type="match status" value="1"/>
</dbReference>
<evidence type="ECO:0000313" key="2">
    <source>
        <dbReference type="EMBL" id="OQX01499.1"/>
    </source>
</evidence>
<proteinExistence type="predicted"/>
<reference evidence="2 3" key="1">
    <citation type="submission" date="2017-01" db="EMBL/GenBank/DDBJ databases">
        <title>Novel large sulfur bacteria in the metagenomes of groundwater-fed chemosynthetic microbial mats in the Lake Huron basin.</title>
        <authorList>
            <person name="Sharrar A.M."/>
            <person name="Flood B.E."/>
            <person name="Bailey J.V."/>
            <person name="Jones D.S."/>
            <person name="Biddanda B."/>
            <person name="Ruberg S.A."/>
            <person name="Marcus D.N."/>
            <person name="Dick G.J."/>
        </authorList>
    </citation>
    <scope>NUCLEOTIDE SEQUENCE [LARGE SCALE GENOMIC DNA]</scope>
    <source>
        <strain evidence="2">A8</strain>
    </source>
</reference>
<dbReference type="AlphaFoldDB" id="A0A1Y1QAN5"/>
<dbReference type="Proteomes" id="UP000192491">
    <property type="component" value="Unassembled WGS sequence"/>
</dbReference>
<evidence type="ECO:0000313" key="3">
    <source>
        <dbReference type="Proteomes" id="UP000192491"/>
    </source>
</evidence>
<feature type="domain" description="Bacterial alpha-2-macroglobulin MG10" evidence="1">
    <location>
        <begin position="15"/>
        <end position="64"/>
    </location>
</feature>
<dbReference type="PANTHER" id="PTHR40094">
    <property type="entry name" value="ALPHA-2-MACROGLOBULIN HOMOLOG"/>
    <property type="match status" value="1"/>
</dbReference>
<dbReference type="PANTHER" id="PTHR40094:SF1">
    <property type="entry name" value="UBIQUITIN DOMAIN-CONTAINING PROTEIN"/>
    <property type="match status" value="1"/>
</dbReference>
<dbReference type="GO" id="GO:0004866">
    <property type="term" value="F:endopeptidase inhibitor activity"/>
    <property type="evidence" value="ECO:0007669"/>
    <property type="project" value="TreeGrafter"/>
</dbReference>
<evidence type="ECO:0000259" key="1">
    <source>
        <dbReference type="Pfam" id="PF17973"/>
    </source>
</evidence>
<organism evidence="2 3">
    <name type="scientific">Thiothrix lacustris</name>
    <dbReference type="NCBI Taxonomy" id="525917"/>
    <lineage>
        <taxon>Bacteria</taxon>
        <taxon>Pseudomonadati</taxon>
        <taxon>Pseudomonadota</taxon>
        <taxon>Gammaproteobacteria</taxon>
        <taxon>Thiotrichales</taxon>
        <taxon>Thiotrichaceae</taxon>
        <taxon>Thiothrix</taxon>
    </lineage>
</organism>
<comment type="caution">
    <text evidence="2">The sequence shown here is derived from an EMBL/GenBank/DDBJ whole genome shotgun (WGS) entry which is preliminary data.</text>
</comment>
<protein>
    <recommendedName>
        <fullName evidence="1">Bacterial alpha-2-macroglobulin MG10 domain-containing protein</fullName>
    </recommendedName>
</protein>
<accession>A0A1Y1QAN5</accession>